<dbReference type="InterPro" id="IPR015424">
    <property type="entry name" value="PyrdxlP-dep_Trfase"/>
</dbReference>
<evidence type="ECO:0000256" key="3">
    <source>
        <dbReference type="ARBA" id="ARBA00022679"/>
    </source>
</evidence>
<dbReference type="CDD" id="cd06454">
    <property type="entry name" value="KBL_like"/>
    <property type="match status" value="1"/>
</dbReference>
<dbReference type="InterPro" id="IPR015118">
    <property type="entry name" value="5aminolev_synth_preseq"/>
</dbReference>
<accession>A0AA88YPH5</accession>
<evidence type="ECO:0008006" key="10">
    <source>
        <dbReference type="Google" id="ProtNLM"/>
    </source>
</evidence>
<dbReference type="EMBL" id="VSWD01000005">
    <property type="protein sequence ID" value="KAK3102969.1"/>
    <property type="molecule type" value="Genomic_DNA"/>
</dbReference>
<sequence>MGQVHSYLTISPRPRSSKVVWLMHLRMLTGIVLLSEKAKTGGNGEIAALKLQRKLTMASALRCPFLSRIPVQQVKKAAPQLMSYVECCPIMVHVKNYMSETKGTGTKDVASMEKQCPFLAKENGKMEAIPLENESGNYCGKGICVYSSLSFAFTCKIPYALTFTVAQNPVETMKSVASATMGPAVERVKSSYPSGLNVESALEAIKKWGKGKGTPPSAPKFDYESFFKEQIDKKKKDHTYRVFKKVMRKGKEFPFAEDYAREGKDITVWCSNDYLGMSWHPKVTSAVREALDKHGAGAGGTRNISGNSPLHEELEKELASLHQKEAALLFTSCYVANDTSLYTLGKALPGVEIFSDSGNHASLIQGIRNSGMPKHIFRHNDPVHLEEQLKKVDIKKPKLVVFETVHSMTGAVCPLKEMCDIAHKYGALTFVDEVHAVGLYGRHGAGVGERDGCMDQIDIISGTLGKAFGNVGGYIAATANTVDMIRSYGSGFIFTTSLPPTILAGCLESIRILRSEEGMMLRRKHQENVQYLRDKLVDCGIPALHCPSHIIPIHVGNAALCTHLSNELMTKHDIYVQAINYPTVARGQERLRVAPTPHHTQAMMDHFVSAVIQTWEENNLELNRETSVCPTACEFCQKPLRLDLLQATEKICARSNCTYASLQDHLTPSFALA</sequence>
<comment type="similarity">
    <text evidence="2">Belongs to the class-II pyridoxal-phosphate-dependent aminotransferase family.</text>
</comment>
<evidence type="ECO:0000256" key="1">
    <source>
        <dbReference type="ARBA" id="ARBA00001933"/>
    </source>
</evidence>
<keyword evidence="3" id="KW-0808">Transferase</keyword>
<dbReference type="GO" id="GO:0030170">
    <property type="term" value="F:pyridoxal phosphate binding"/>
    <property type="evidence" value="ECO:0007669"/>
    <property type="project" value="InterPro"/>
</dbReference>
<dbReference type="PANTHER" id="PTHR13693">
    <property type="entry name" value="CLASS II AMINOTRANSFERASE/8-AMINO-7-OXONONANOATE SYNTHASE"/>
    <property type="match status" value="1"/>
</dbReference>
<evidence type="ECO:0000256" key="5">
    <source>
        <dbReference type="ARBA" id="ARBA00023315"/>
    </source>
</evidence>
<dbReference type="FunFam" id="3.40.640.10:FF:000006">
    <property type="entry name" value="5-aminolevulinate synthase, mitochondrial"/>
    <property type="match status" value="1"/>
</dbReference>
<dbReference type="GO" id="GO:0048821">
    <property type="term" value="P:erythrocyte development"/>
    <property type="evidence" value="ECO:0007669"/>
    <property type="project" value="TreeGrafter"/>
</dbReference>
<dbReference type="InterPro" id="IPR015422">
    <property type="entry name" value="PyrdxlP-dep_Trfase_small"/>
</dbReference>
<name>A0AA88YPH5_PINIB</name>
<dbReference type="Proteomes" id="UP001186944">
    <property type="component" value="Unassembled WGS sequence"/>
</dbReference>
<evidence type="ECO:0000259" key="6">
    <source>
        <dbReference type="Pfam" id="PF00155"/>
    </source>
</evidence>
<evidence type="ECO:0000256" key="4">
    <source>
        <dbReference type="ARBA" id="ARBA00022898"/>
    </source>
</evidence>
<evidence type="ECO:0000313" key="8">
    <source>
        <dbReference type="EMBL" id="KAK3102969.1"/>
    </source>
</evidence>
<dbReference type="PANTHER" id="PTHR13693:SF102">
    <property type="entry name" value="2-AMINO-3-KETOBUTYRATE COENZYME A LIGASE, MITOCHONDRIAL"/>
    <property type="match status" value="1"/>
</dbReference>
<feature type="domain" description="Aminotransferase class I/classII large" evidence="6">
    <location>
        <begin position="265"/>
        <end position="610"/>
    </location>
</feature>
<keyword evidence="9" id="KW-1185">Reference proteome</keyword>
<comment type="caution">
    <text evidence="8">The sequence shown here is derived from an EMBL/GenBank/DDBJ whole genome shotgun (WGS) entry which is preliminary data.</text>
</comment>
<protein>
    <recommendedName>
        <fullName evidence="10">5-aminolevulinate synthase</fullName>
    </recommendedName>
</protein>
<feature type="domain" description="5-aminolevulinate synthase presequence" evidence="7">
    <location>
        <begin position="61"/>
        <end position="106"/>
    </location>
</feature>
<keyword evidence="5" id="KW-0012">Acyltransferase</keyword>
<dbReference type="InterPro" id="IPR015421">
    <property type="entry name" value="PyrdxlP-dep_Trfase_major"/>
</dbReference>
<gene>
    <name evidence="8" type="ORF">FSP39_015382</name>
</gene>
<dbReference type="GO" id="GO:0042541">
    <property type="term" value="P:hemoglobin biosynthetic process"/>
    <property type="evidence" value="ECO:0007669"/>
    <property type="project" value="TreeGrafter"/>
</dbReference>
<dbReference type="InterPro" id="IPR050087">
    <property type="entry name" value="AON_synthase_class-II"/>
</dbReference>
<dbReference type="SUPFAM" id="SSF53383">
    <property type="entry name" value="PLP-dependent transferases"/>
    <property type="match status" value="1"/>
</dbReference>
<dbReference type="Gene3D" id="3.40.640.10">
    <property type="entry name" value="Type I PLP-dependent aspartate aminotransferase-like (Major domain)"/>
    <property type="match status" value="1"/>
</dbReference>
<dbReference type="Gene3D" id="3.90.1150.10">
    <property type="entry name" value="Aspartate Aminotransferase, domain 1"/>
    <property type="match status" value="1"/>
</dbReference>
<keyword evidence="4" id="KW-0663">Pyridoxal phosphate</keyword>
<comment type="cofactor">
    <cofactor evidence="1">
        <name>pyridoxal 5'-phosphate</name>
        <dbReference type="ChEBI" id="CHEBI:597326"/>
    </cofactor>
</comment>
<reference evidence="8" key="1">
    <citation type="submission" date="2019-08" db="EMBL/GenBank/DDBJ databases">
        <title>The improved chromosome-level genome for the pearl oyster Pinctada fucata martensii using PacBio sequencing and Hi-C.</title>
        <authorList>
            <person name="Zheng Z."/>
        </authorList>
    </citation>
    <scope>NUCLEOTIDE SEQUENCE</scope>
    <source>
        <strain evidence="8">ZZ-2019</strain>
        <tissue evidence="8">Adductor muscle</tissue>
    </source>
</reference>
<evidence type="ECO:0000313" key="9">
    <source>
        <dbReference type="Proteomes" id="UP001186944"/>
    </source>
</evidence>
<dbReference type="InterPro" id="IPR010961">
    <property type="entry name" value="4pyrrol_synth_NH2levulA_synth"/>
</dbReference>
<dbReference type="GO" id="GO:0005759">
    <property type="term" value="C:mitochondrial matrix"/>
    <property type="evidence" value="ECO:0007669"/>
    <property type="project" value="InterPro"/>
</dbReference>
<dbReference type="AlphaFoldDB" id="A0AA88YPH5"/>
<evidence type="ECO:0000259" key="7">
    <source>
        <dbReference type="Pfam" id="PF09029"/>
    </source>
</evidence>
<dbReference type="GO" id="GO:0006783">
    <property type="term" value="P:heme biosynthetic process"/>
    <property type="evidence" value="ECO:0007669"/>
    <property type="project" value="TreeGrafter"/>
</dbReference>
<dbReference type="NCBIfam" id="TIGR01821">
    <property type="entry name" value="5aminolev_synth"/>
    <property type="match status" value="1"/>
</dbReference>
<organism evidence="8 9">
    <name type="scientific">Pinctada imbricata</name>
    <name type="common">Atlantic pearl-oyster</name>
    <name type="synonym">Pinctada martensii</name>
    <dbReference type="NCBI Taxonomy" id="66713"/>
    <lineage>
        <taxon>Eukaryota</taxon>
        <taxon>Metazoa</taxon>
        <taxon>Spiralia</taxon>
        <taxon>Lophotrochozoa</taxon>
        <taxon>Mollusca</taxon>
        <taxon>Bivalvia</taxon>
        <taxon>Autobranchia</taxon>
        <taxon>Pteriomorphia</taxon>
        <taxon>Pterioida</taxon>
        <taxon>Pterioidea</taxon>
        <taxon>Pteriidae</taxon>
        <taxon>Pinctada</taxon>
    </lineage>
</organism>
<dbReference type="GO" id="GO:0003870">
    <property type="term" value="F:5-aminolevulinate synthase activity"/>
    <property type="evidence" value="ECO:0007669"/>
    <property type="project" value="InterPro"/>
</dbReference>
<dbReference type="Pfam" id="PF09029">
    <property type="entry name" value="Preseq_ALAS"/>
    <property type="match status" value="1"/>
</dbReference>
<dbReference type="Pfam" id="PF00155">
    <property type="entry name" value="Aminotran_1_2"/>
    <property type="match status" value="1"/>
</dbReference>
<dbReference type="InterPro" id="IPR004839">
    <property type="entry name" value="Aminotransferase_I/II_large"/>
</dbReference>
<proteinExistence type="inferred from homology"/>
<evidence type="ECO:0000256" key="2">
    <source>
        <dbReference type="ARBA" id="ARBA00008392"/>
    </source>
</evidence>